<dbReference type="InterPro" id="IPR021647">
    <property type="entry name" value="CusF_Ec"/>
</dbReference>
<dbReference type="Pfam" id="PF25919">
    <property type="entry name" value="BSH_CusB"/>
    <property type="match status" value="1"/>
</dbReference>
<sequence length="579" mass="62554">MNIKRNALIGLAASLLLLAGIYLGRYVTPSQSSISMAMDSGETNSKADEKEVLYWYDPMYPQQHFDEPGPSPFMDMELVPRYANGGDDSDQPTVRIDAAMVQNLGIRSASVVVAQSQSQLDVTGLIAYNDRALTRLQSPAPSFVDKVWPLAEGDTISSGQPLMQLRVPAWTGAQHEWLAVLGSGNNELIVAGRERLLSLGMPASLIRSIERQRKPLETWTVTAPHDGVIRSLNARAGMTLSAGAPVAEIQSLNPVWVEIAVPERQLGQVSSGNAVDVTVQGVKPALREGQVADILPLVDQSSRTVPVRVTLSNDEGDLRPGMSAQVRIHGEATQKALAVPTAALLHTGKRSLVMLDEGEGRYRPQAVLPGGELGDQTLILAGLKEDQKVVVSGQFLLDSEASLQGIAVQELAMSDETEMMNALHYAEGVVEQLNGSKIMLDHGPFKSLSMPAMTMRFNLANEQVGKGISVGDRVRIGIRDTDKGLIVERLEKQVAEQKDTQVNSLHYAEGVIEGLSDGKVKLKHGPFKTLGMPRMTMRFRLASEQVASDIAVGDRVRVGVKDTDNGLTVVSLDKQEVAP</sequence>
<name>A0A418Y3B5_9GAMM</name>
<evidence type="ECO:0000313" key="7">
    <source>
        <dbReference type="EMBL" id="RJG20015.1"/>
    </source>
</evidence>
<dbReference type="GO" id="GO:0046914">
    <property type="term" value="F:transition metal ion binding"/>
    <property type="evidence" value="ECO:0007669"/>
    <property type="project" value="TreeGrafter"/>
</dbReference>
<dbReference type="PANTHER" id="PTHR30097:SF4">
    <property type="entry name" value="SLR6042 PROTEIN"/>
    <property type="match status" value="1"/>
</dbReference>
<comment type="similarity">
    <text evidence="1">Belongs to the membrane fusion protein (MFP) (TC 8.A.1) family.</text>
</comment>
<evidence type="ECO:0000313" key="8">
    <source>
        <dbReference type="Proteomes" id="UP000283734"/>
    </source>
</evidence>
<dbReference type="InterPro" id="IPR042230">
    <property type="entry name" value="CusF_sf"/>
</dbReference>
<dbReference type="RefSeq" id="WP_022985554.1">
    <property type="nucleotide sequence ID" value="NZ_QYYA01000001.1"/>
</dbReference>
<evidence type="ECO:0000259" key="6">
    <source>
        <dbReference type="Pfam" id="PF25954"/>
    </source>
</evidence>
<dbReference type="GO" id="GO:0022857">
    <property type="term" value="F:transmembrane transporter activity"/>
    <property type="evidence" value="ECO:0007669"/>
    <property type="project" value="InterPro"/>
</dbReference>
<dbReference type="Pfam" id="PF25954">
    <property type="entry name" value="Beta-barrel_RND_2"/>
    <property type="match status" value="1"/>
</dbReference>
<dbReference type="GO" id="GO:0015679">
    <property type="term" value="P:plasma membrane copper ion transport"/>
    <property type="evidence" value="ECO:0007669"/>
    <property type="project" value="TreeGrafter"/>
</dbReference>
<dbReference type="InterPro" id="IPR051909">
    <property type="entry name" value="MFP_Cation_Efflux"/>
</dbReference>
<dbReference type="OrthoDB" id="9806939at2"/>
<dbReference type="Gene3D" id="2.40.50.100">
    <property type="match status" value="1"/>
</dbReference>
<dbReference type="InterPro" id="IPR006143">
    <property type="entry name" value="RND_pump_MFP"/>
</dbReference>
<dbReference type="Pfam" id="PF19335">
    <property type="entry name" value="HMBD"/>
    <property type="match status" value="1"/>
</dbReference>
<feature type="domain" description="CusB-like barrel-sandwich hybrid" evidence="5">
    <location>
        <begin position="136"/>
        <end position="250"/>
    </location>
</feature>
<reference evidence="7 8" key="1">
    <citation type="submission" date="2018-09" db="EMBL/GenBank/DDBJ databases">
        <title>Alcanivorax profundi sp. nov., isolated from 1000 m-depth seawater of the Mariana Trench.</title>
        <authorList>
            <person name="Liu J."/>
        </authorList>
    </citation>
    <scope>NUCLEOTIDE SEQUENCE [LARGE SCALE GENOMIC DNA]</scope>
    <source>
        <strain evidence="7 8">MTEO17</strain>
    </source>
</reference>
<dbReference type="NCBIfam" id="TIGR01730">
    <property type="entry name" value="RND_mfp"/>
    <property type="match status" value="1"/>
</dbReference>
<comment type="caution">
    <text evidence="7">The sequence shown here is derived from an EMBL/GenBank/DDBJ whole genome shotgun (WGS) entry which is preliminary data.</text>
</comment>
<keyword evidence="2" id="KW-0813">Transport</keyword>
<dbReference type="GO" id="GO:0030288">
    <property type="term" value="C:outer membrane-bounded periplasmic space"/>
    <property type="evidence" value="ECO:0007669"/>
    <property type="project" value="TreeGrafter"/>
</dbReference>
<dbReference type="InterPro" id="IPR045800">
    <property type="entry name" value="HMBD"/>
</dbReference>
<dbReference type="Pfam" id="PF25869">
    <property type="entry name" value="3HB_CusB"/>
    <property type="match status" value="1"/>
</dbReference>
<dbReference type="FunFam" id="2.40.30.170:FF:000010">
    <property type="entry name" value="Efflux RND transporter periplasmic adaptor subunit"/>
    <property type="match status" value="1"/>
</dbReference>
<evidence type="ECO:0000256" key="1">
    <source>
        <dbReference type="ARBA" id="ARBA00009477"/>
    </source>
</evidence>
<dbReference type="Gene3D" id="2.40.420.20">
    <property type="match status" value="1"/>
</dbReference>
<dbReference type="SUPFAM" id="SSF111369">
    <property type="entry name" value="HlyD-like secretion proteins"/>
    <property type="match status" value="1"/>
</dbReference>
<feature type="domain" description="CusB-like three alpha-helical bundle" evidence="4">
    <location>
        <begin position="170"/>
        <end position="215"/>
    </location>
</feature>
<feature type="domain" description="Heavy metal binding" evidence="3">
    <location>
        <begin position="54"/>
        <end position="80"/>
    </location>
</feature>
<dbReference type="InterPro" id="IPR058790">
    <property type="entry name" value="BSH_CusB"/>
</dbReference>
<accession>A0A418Y3B5</accession>
<dbReference type="GO" id="GO:0060003">
    <property type="term" value="P:copper ion export"/>
    <property type="evidence" value="ECO:0007669"/>
    <property type="project" value="TreeGrafter"/>
</dbReference>
<dbReference type="Pfam" id="PF11604">
    <property type="entry name" value="CusF_Ec"/>
    <property type="match status" value="2"/>
</dbReference>
<dbReference type="Gene3D" id="2.40.30.170">
    <property type="match status" value="1"/>
</dbReference>
<dbReference type="GO" id="GO:0016020">
    <property type="term" value="C:membrane"/>
    <property type="evidence" value="ECO:0007669"/>
    <property type="project" value="InterPro"/>
</dbReference>
<evidence type="ECO:0000256" key="2">
    <source>
        <dbReference type="ARBA" id="ARBA00022448"/>
    </source>
</evidence>
<dbReference type="Proteomes" id="UP000283734">
    <property type="component" value="Unassembled WGS sequence"/>
</dbReference>
<feature type="domain" description="CusB-like beta-barrel" evidence="6">
    <location>
        <begin position="254"/>
        <end position="331"/>
    </location>
</feature>
<dbReference type="Gene3D" id="6.10.140.730">
    <property type="match status" value="1"/>
</dbReference>
<organism evidence="7 8">
    <name type="scientific">Alcanivorax profundi</name>
    <dbReference type="NCBI Taxonomy" id="2338368"/>
    <lineage>
        <taxon>Bacteria</taxon>
        <taxon>Pseudomonadati</taxon>
        <taxon>Pseudomonadota</taxon>
        <taxon>Gammaproteobacteria</taxon>
        <taxon>Oceanospirillales</taxon>
        <taxon>Alcanivoracaceae</taxon>
        <taxon>Alcanivorax</taxon>
    </lineage>
</organism>
<evidence type="ECO:0000259" key="4">
    <source>
        <dbReference type="Pfam" id="PF25869"/>
    </source>
</evidence>
<dbReference type="Gene3D" id="2.40.50.320">
    <property type="entry name" value="Copper binding periplasmic protein CusF"/>
    <property type="match status" value="2"/>
</dbReference>
<evidence type="ECO:0000259" key="3">
    <source>
        <dbReference type="Pfam" id="PF19335"/>
    </source>
</evidence>
<proteinExistence type="inferred from homology"/>
<dbReference type="AlphaFoldDB" id="A0A418Y3B5"/>
<keyword evidence="8" id="KW-1185">Reference proteome</keyword>
<gene>
    <name evidence="7" type="ORF">D4A39_04035</name>
</gene>
<dbReference type="InterPro" id="IPR058791">
    <property type="entry name" value="3HB_CusB"/>
</dbReference>
<dbReference type="PANTHER" id="PTHR30097">
    <property type="entry name" value="CATION EFFLUX SYSTEM PROTEIN CUSB"/>
    <property type="match status" value="1"/>
</dbReference>
<protein>
    <submittedName>
        <fullName evidence="7">Efflux RND transporter periplasmic adaptor subunit</fullName>
    </submittedName>
</protein>
<dbReference type="EMBL" id="QYYA01000001">
    <property type="protein sequence ID" value="RJG20015.1"/>
    <property type="molecule type" value="Genomic_DNA"/>
</dbReference>
<evidence type="ECO:0000259" key="5">
    <source>
        <dbReference type="Pfam" id="PF25919"/>
    </source>
</evidence>
<dbReference type="InterPro" id="IPR058792">
    <property type="entry name" value="Beta-barrel_RND_2"/>
</dbReference>